<keyword evidence="1" id="KW-0812">Transmembrane</keyword>
<proteinExistence type="predicted"/>
<gene>
    <name evidence="2" type="ORF">B0T20DRAFT_183186</name>
</gene>
<accession>A0AAE0PHY8</accession>
<keyword evidence="1" id="KW-0472">Membrane</keyword>
<keyword evidence="1" id="KW-1133">Transmembrane helix</keyword>
<dbReference type="EMBL" id="JAUTDP010000004">
    <property type="protein sequence ID" value="KAK3400381.1"/>
    <property type="molecule type" value="Genomic_DNA"/>
</dbReference>
<evidence type="ECO:0000256" key="1">
    <source>
        <dbReference type="SAM" id="Phobius"/>
    </source>
</evidence>
<reference evidence="2" key="2">
    <citation type="submission" date="2023-07" db="EMBL/GenBank/DDBJ databases">
        <authorList>
            <consortium name="Lawrence Berkeley National Laboratory"/>
            <person name="Haridas S."/>
            <person name="Hensen N."/>
            <person name="Bonometti L."/>
            <person name="Westerberg I."/>
            <person name="Brannstrom I.O."/>
            <person name="Guillou S."/>
            <person name="Cros-Aarteil S."/>
            <person name="Calhoun S."/>
            <person name="Kuo A."/>
            <person name="Mondo S."/>
            <person name="Pangilinan J."/>
            <person name="Riley R."/>
            <person name="LaButti K."/>
            <person name="Andreopoulos B."/>
            <person name="Lipzen A."/>
            <person name="Chen C."/>
            <person name="Yanf M."/>
            <person name="Daum C."/>
            <person name="Ng V."/>
            <person name="Clum A."/>
            <person name="Steindorff A."/>
            <person name="Ohm R."/>
            <person name="Martin F."/>
            <person name="Silar P."/>
            <person name="Natvig D."/>
            <person name="Lalanne C."/>
            <person name="Gautier V."/>
            <person name="Ament-velasquez S.L."/>
            <person name="Kruys A."/>
            <person name="Hutchinson M.I."/>
            <person name="Powell A.J."/>
            <person name="Barry K."/>
            <person name="Miller A.N."/>
            <person name="Grigoriev I.V."/>
            <person name="Debuchy R."/>
            <person name="Gladieux P."/>
            <person name="Thoren M.H."/>
            <person name="Johannesson H."/>
        </authorList>
    </citation>
    <scope>NUCLEOTIDE SEQUENCE</scope>
    <source>
        <strain evidence="2">FGSC 1904</strain>
    </source>
</reference>
<reference evidence="2" key="1">
    <citation type="journal article" date="2023" name="Mol. Phylogenet. Evol.">
        <title>Genome-scale phylogeny and comparative genomics of the fungal order Sordariales.</title>
        <authorList>
            <person name="Hensen N."/>
            <person name="Bonometti L."/>
            <person name="Westerberg I."/>
            <person name="Brannstrom I.O."/>
            <person name="Guillou S."/>
            <person name="Cros-Aarteil S."/>
            <person name="Calhoun S."/>
            <person name="Haridas S."/>
            <person name="Kuo A."/>
            <person name="Mondo S."/>
            <person name="Pangilinan J."/>
            <person name="Riley R."/>
            <person name="LaButti K."/>
            <person name="Andreopoulos B."/>
            <person name="Lipzen A."/>
            <person name="Chen C."/>
            <person name="Yan M."/>
            <person name="Daum C."/>
            <person name="Ng V."/>
            <person name="Clum A."/>
            <person name="Steindorff A."/>
            <person name="Ohm R.A."/>
            <person name="Martin F."/>
            <person name="Silar P."/>
            <person name="Natvig D.O."/>
            <person name="Lalanne C."/>
            <person name="Gautier V."/>
            <person name="Ament-Velasquez S.L."/>
            <person name="Kruys A."/>
            <person name="Hutchinson M.I."/>
            <person name="Powell A.J."/>
            <person name="Barry K."/>
            <person name="Miller A.N."/>
            <person name="Grigoriev I.V."/>
            <person name="Debuchy R."/>
            <person name="Gladieux P."/>
            <person name="Hiltunen Thoren M."/>
            <person name="Johannesson H."/>
        </authorList>
    </citation>
    <scope>NUCLEOTIDE SEQUENCE</scope>
    <source>
        <strain evidence="2">FGSC 1904</strain>
    </source>
</reference>
<comment type="caution">
    <text evidence="2">The sequence shown here is derived from an EMBL/GenBank/DDBJ whole genome shotgun (WGS) entry which is preliminary data.</text>
</comment>
<keyword evidence="3" id="KW-1185">Reference proteome</keyword>
<evidence type="ECO:0000313" key="2">
    <source>
        <dbReference type="EMBL" id="KAK3400381.1"/>
    </source>
</evidence>
<dbReference type="Proteomes" id="UP001281003">
    <property type="component" value="Unassembled WGS sequence"/>
</dbReference>
<sequence>MKRARAGCTTRSDPGKLLSTKIAGASERPQSAASVWRSLQVSRRRGCFALLYPCWYLFQWFWAYREDNRWVSSFLFLCLLGGLREEQRQVRCVKCQILKQWAPNHHSSITHTNNAKSAAVSTQALPSLLCSFPFQPSLTVLLRTSDLSGVSVAMPSQLASKQLNGMLWMLGIQETI</sequence>
<name>A0AAE0PHY8_SORBR</name>
<dbReference type="AlphaFoldDB" id="A0AAE0PHY8"/>
<feature type="transmembrane region" description="Helical" evidence="1">
    <location>
        <begin position="46"/>
        <end position="62"/>
    </location>
</feature>
<organism evidence="2 3">
    <name type="scientific">Sordaria brevicollis</name>
    <dbReference type="NCBI Taxonomy" id="83679"/>
    <lineage>
        <taxon>Eukaryota</taxon>
        <taxon>Fungi</taxon>
        <taxon>Dikarya</taxon>
        <taxon>Ascomycota</taxon>
        <taxon>Pezizomycotina</taxon>
        <taxon>Sordariomycetes</taxon>
        <taxon>Sordariomycetidae</taxon>
        <taxon>Sordariales</taxon>
        <taxon>Sordariaceae</taxon>
        <taxon>Sordaria</taxon>
    </lineage>
</organism>
<evidence type="ECO:0000313" key="3">
    <source>
        <dbReference type="Proteomes" id="UP001281003"/>
    </source>
</evidence>
<protein>
    <submittedName>
        <fullName evidence="2">Uncharacterized protein</fullName>
    </submittedName>
</protein>